<dbReference type="Pfam" id="PF03876">
    <property type="entry name" value="SHS2_Rpb7-N"/>
    <property type="match status" value="1"/>
</dbReference>
<evidence type="ECO:0000313" key="6">
    <source>
        <dbReference type="EMBL" id="ABM80305.1"/>
    </source>
</evidence>
<comment type="similarity">
    <text evidence="1 4">Belongs to the eukaryotic RPB7/RPC8 RNA polymerase subunit family.</text>
</comment>
<dbReference type="CDD" id="cd04460">
    <property type="entry name" value="S1_RpoE"/>
    <property type="match status" value="1"/>
</dbReference>
<dbReference type="HAMAP" id="MF_00865">
    <property type="entry name" value="RNApol_arch_Rpo7"/>
    <property type="match status" value="1"/>
</dbReference>
<proteinExistence type="inferred from homology"/>
<dbReference type="InterPro" id="IPR045113">
    <property type="entry name" value="Rpb7-like"/>
</dbReference>
<dbReference type="InterPro" id="IPR005576">
    <property type="entry name" value="Rpb7-like_N"/>
</dbReference>
<evidence type="ECO:0000259" key="5">
    <source>
        <dbReference type="PROSITE" id="PS50126"/>
    </source>
</evidence>
<dbReference type="Gene3D" id="3.30.1490.120">
    <property type="entry name" value="RNA polymerase Rpb7-like, N-terminal domain"/>
    <property type="match status" value="1"/>
</dbReference>
<dbReference type="SUPFAM" id="SSF88798">
    <property type="entry name" value="N-terminal, heterodimerisation domain of RBP7 (RpoE)"/>
    <property type="match status" value="1"/>
</dbReference>
<evidence type="ECO:0000256" key="4">
    <source>
        <dbReference type="HAMAP-Rule" id="MF_00865"/>
    </source>
</evidence>
<accession>A2BJZ4</accession>
<dbReference type="PANTHER" id="PTHR12709:SF4">
    <property type="entry name" value="DNA-DIRECTED RNA POLYMERASE II SUBUNIT RPB7"/>
    <property type="match status" value="1"/>
</dbReference>
<evidence type="ECO:0000256" key="1">
    <source>
        <dbReference type="ARBA" id="ARBA00009307"/>
    </source>
</evidence>
<dbReference type="PROSITE" id="PS50126">
    <property type="entry name" value="S1"/>
    <property type="match status" value="1"/>
</dbReference>
<dbReference type="Pfam" id="PF00575">
    <property type="entry name" value="S1"/>
    <property type="match status" value="1"/>
</dbReference>
<dbReference type="InterPro" id="IPR036898">
    <property type="entry name" value="RNA_pol_Rpb7-like_N_sf"/>
</dbReference>
<evidence type="ECO:0000313" key="7">
    <source>
        <dbReference type="Proteomes" id="UP000002593"/>
    </source>
</evidence>
<keyword evidence="4 6" id="KW-0808">Transferase</keyword>
<dbReference type="NCBIfam" id="TIGR00448">
    <property type="entry name" value="rpoE"/>
    <property type="match status" value="1"/>
</dbReference>
<reference evidence="6 7" key="1">
    <citation type="journal article" date="2007" name="Archaea">
        <title>The genome of Hyperthermus butylicus: a sulfur-reducing, peptide fermenting, neutrophilic Crenarchaeote growing up to 108 degrees C.</title>
        <authorList>
            <person name="Brugger K."/>
            <person name="Chen L."/>
            <person name="Stark M."/>
            <person name="Zibat A."/>
            <person name="Redder P."/>
            <person name="Ruepp A."/>
            <person name="Awayez M."/>
            <person name="She Q."/>
            <person name="Garrett R.A."/>
            <person name="Klenk H.P."/>
        </authorList>
    </citation>
    <scope>NUCLEOTIDE SEQUENCE [LARGE SCALE GENOMIC DNA]</scope>
    <source>
        <strain evidence="7">DSM 5456 / JCM 9403 / PLM1-5</strain>
    </source>
</reference>
<dbReference type="GO" id="GO:0005737">
    <property type="term" value="C:cytoplasm"/>
    <property type="evidence" value="ECO:0007669"/>
    <property type="project" value="UniProtKB-SubCell"/>
</dbReference>
<dbReference type="SMART" id="SM00316">
    <property type="entry name" value="S1"/>
    <property type="match status" value="1"/>
</dbReference>
<gene>
    <name evidence="4" type="primary">rpo7</name>
    <name evidence="4" type="synonym">rpoE</name>
    <name evidence="6" type="ordered locus">Hbut_0439</name>
</gene>
<dbReference type="STRING" id="415426.Hbut_0439"/>
<name>A2BJZ4_HYPBU</name>
<dbReference type="EC" id="2.7.7.6" evidence="4"/>
<comment type="catalytic activity">
    <reaction evidence="4">
        <text>RNA(n) + a ribonucleoside 5'-triphosphate = RNA(n+1) + diphosphate</text>
        <dbReference type="Rhea" id="RHEA:21248"/>
        <dbReference type="Rhea" id="RHEA-COMP:14527"/>
        <dbReference type="Rhea" id="RHEA-COMP:17342"/>
        <dbReference type="ChEBI" id="CHEBI:33019"/>
        <dbReference type="ChEBI" id="CHEBI:61557"/>
        <dbReference type="ChEBI" id="CHEBI:140395"/>
        <dbReference type="EC" id="2.7.7.6"/>
    </reaction>
</comment>
<dbReference type="InterPro" id="IPR003029">
    <property type="entry name" value="S1_domain"/>
</dbReference>
<keyword evidence="2 4" id="KW-0240">DNA-directed RNA polymerase</keyword>
<feature type="domain" description="S1 motif" evidence="5">
    <location>
        <begin position="82"/>
        <end position="166"/>
    </location>
</feature>
<sequence length="184" mass="20843">MYAIYRVRDVVRIPPSLFGMSLEEAALKVLTEKYVGYVHPEMGVIVAIFDVKVSEEGRVIPGDGATYHDSEYSVLAFKPIVKEVVEGVVVSIQQSFARISLGPVEGIAHISQVMDEHVIFDPQRRAFIGERTRRIVEVGDIVRTRVISVSMPSEPIGRPRIQLTMRQPYLGKTEWHKRKRIEAK</sequence>
<dbReference type="CDD" id="cd04331">
    <property type="entry name" value="RNAP_E_N"/>
    <property type="match status" value="1"/>
</dbReference>
<dbReference type="EnsemblBacteria" id="ABM80305">
    <property type="protein sequence ID" value="ABM80305"/>
    <property type="gene ID" value="Hbut_0439"/>
</dbReference>
<dbReference type="AlphaFoldDB" id="A2BJZ4"/>
<dbReference type="Proteomes" id="UP000002593">
    <property type="component" value="Chromosome"/>
</dbReference>
<comment type="subcellular location">
    <subcellularLocation>
        <location evidence="4">Cytoplasm</location>
    </subcellularLocation>
</comment>
<dbReference type="HOGENOM" id="CLU_117966_0_0_2"/>
<dbReference type="GO" id="GO:0003899">
    <property type="term" value="F:DNA-directed RNA polymerase activity"/>
    <property type="evidence" value="ECO:0007669"/>
    <property type="project" value="UniProtKB-UniRule"/>
</dbReference>
<protein>
    <recommendedName>
        <fullName evidence="4">DNA-directed RNA polymerase subunit Rpo7</fullName>
        <ecNumber evidence="4">2.7.7.6</ecNumber>
    </recommendedName>
    <alternativeName>
        <fullName evidence="4">DNA-directed RNA polymerase subunit E</fullName>
    </alternativeName>
</protein>
<comment type="domain">
    <text evidence="4">Forms 2 domains with an elongated structure; Rpo4 packs into the hinge region between the 2 domains.</text>
</comment>
<dbReference type="KEGG" id="hbu:Hbut_0439"/>
<dbReference type="InterPro" id="IPR012340">
    <property type="entry name" value="NA-bd_OB-fold"/>
</dbReference>
<dbReference type="NCBIfam" id="NF006333">
    <property type="entry name" value="PRK08563.1"/>
    <property type="match status" value="1"/>
</dbReference>
<keyword evidence="7" id="KW-1185">Reference proteome</keyword>
<keyword evidence="4" id="KW-0963">Cytoplasm</keyword>
<comment type="subunit">
    <text evidence="4">Part of the RNA polymerase complex. Forms a stalk with Rpo4 that extends from the main structure.</text>
</comment>
<dbReference type="GO" id="GO:0006352">
    <property type="term" value="P:DNA-templated transcription initiation"/>
    <property type="evidence" value="ECO:0007669"/>
    <property type="project" value="InterPro"/>
</dbReference>
<keyword evidence="4 6" id="KW-0548">Nucleotidyltransferase</keyword>
<dbReference type="eggNOG" id="arCOG00675">
    <property type="taxonomic scope" value="Archaea"/>
</dbReference>
<dbReference type="Gene3D" id="2.40.50.140">
    <property type="entry name" value="Nucleic acid-binding proteins"/>
    <property type="match status" value="1"/>
</dbReference>
<dbReference type="InterPro" id="IPR004519">
    <property type="entry name" value="RNAP_E/RPC8"/>
</dbReference>
<keyword evidence="3 4" id="KW-0804">Transcription</keyword>
<dbReference type="EMBL" id="CP000493">
    <property type="protein sequence ID" value="ABM80305.1"/>
    <property type="molecule type" value="Genomic_DNA"/>
</dbReference>
<dbReference type="SUPFAM" id="SSF50249">
    <property type="entry name" value="Nucleic acid-binding proteins"/>
    <property type="match status" value="1"/>
</dbReference>
<organism evidence="6 7">
    <name type="scientific">Hyperthermus butylicus (strain DSM 5456 / JCM 9403 / PLM1-5)</name>
    <dbReference type="NCBI Taxonomy" id="415426"/>
    <lineage>
        <taxon>Archaea</taxon>
        <taxon>Thermoproteota</taxon>
        <taxon>Thermoprotei</taxon>
        <taxon>Desulfurococcales</taxon>
        <taxon>Pyrodictiaceae</taxon>
        <taxon>Hyperthermus</taxon>
    </lineage>
</organism>
<comment type="function">
    <text evidence="4">DNA-dependent RNA polymerase (RNAP) catalyzes the transcription of DNA into RNA using the four ribonucleoside triphosphates as substrates.</text>
</comment>
<dbReference type="OrthoDB" id="7927at2157"/>
<dbReference type="InterPro" id="IPR046399">
    <property type="entry name" value="RNApol_Rpo7"/>
</dbReference>
<evidence type="ECO:0000256" key="2">
    <source>
        <dbReference type="ARBA" id="ARBA00022478"/>
    </source>
</evidence>
<evidence type="ECO:0000256" key="3">
    <source>
        <dbReference type="ARBA" id="ARBA00023163"/>
    </source>
</evidence>
<dbReference type="PANTHER" id="PTHR12709">
    <property type="entry name" value="DNA-DIRECTED RNA POLYMERASE II, III"/>
    <property type="match status" value="1"/>
</dbReference>
<dbReference type="GO" id="GO:0000428">
    <property type="term" value="C:DNA-directed RNA polymerase complex"/>
    <property type="evidence" value="ECO:0007669"/>
    <property type="project" value="UniProtKB-KW"/>
</dbReference>
<dbReference type="GO" id="GO:0003677">
    <property type="term" value="F:DNA binding"/>
    <property type="evidence" value="ECO:0007669"/>
    <property type="project" value="InterPro"/>
</dbReference>